<accession>A0ABP9VV92</accession>
<protein>
    <submittedName>
        <fullName evidence="1">Uncharacterized protein</fullName>
    </submittedName>
</protein>
<sequence length="90" mass="10652">MTITTRHRSRWDGGWRMSPQPRLTEPRWRAATCTCFPRHCMLYNHPISKNRTAVPIKETIIEPMQPSRLEKNANIIADVKRRRKLKSRNG</sequence>
<dbReference type="Proteomes" id="UP001416858">
    <property type="component" value="Unassembled WGS sequence"/>
</dbReference>
<comment type="caution">
    <text evidence="1">The sequence shown here is derived from an EMBL/GenBank/DDBJ whole genome shotgun (WGS) entry which is preliminary data.</text>
</comment>
<evidence type="ECO:0000313" key="1">
    <source>
        <dbReference type="EMBL" id="GAA5509053.1"/>
    </source>
</evidence>
<reference evidence="1 2" key="1">
    <citation type="submission" date="2024-02" db="EMBL/GenBank/DDBJ databases">
        <title>Rhodopirellula caenicola NBRC 110016.</title>
        <authorList>
            <person name="Ichikawa N."/>
            <person name="Katano-Makiyama Y."/>
            <person name="Hidaka K."/>
        </authorList>
    </citation>
    <scope>NUCLEOTIDE SEQUENCE [LARGE SCALE GENOMIC DNA]</scope>
    <source>
        <strain evidence="1 2">NBRC 110016</strain>
    </source>
</reference>
<gene>
    <name evidence="1" type="ORF">Rcae01_04522</name>
</gene>
<evidence type="ECO:0000313" key="2">
    <source>
        <dbReference type="Proteomes" id="UP001416858"/>
    </source>
</evidence>
<organism evidence="1 2">
    <name type="scientific">Novipirellula caenicola</name>
    <dbReference type="NCBI Taxonomy" id="1536901"/>
    <lineage>
        <taxon>Bacteria</taxon>
        <taxon>Pseudomonadati</taxon>
        <taxon>Planctomycetota</taxon>
        <taxon>Planctomycetia</taxon>
        <taxon>Pirellulales</taxon>
        <taxon>Pirellulaceae</taxon>
        <taxon>Novipirellula</taxon>
    </lineage>
</organism>
<keyword evidence="2" id="KW-1185">Reference proteome</keyword>
<proteinExistence type="predicted"/>
<dbReference type="EMBL" id="BAABRO010000012">
    <property type="protein sequence ID" value="GAA5509053.1"/>
    <property type="molecule type" value="Genomic_DNA"/>
</dbReference>
<name>A0ABP9VV92_9BACT</name>